<dbReference type="Proteomes" id="UP000186096">
    <property type="component" value="Unassembled WGS sequence"/>
</dbReference>
<accession>A0A1N6WAC2</accession>
<keyword evidence="1" id="KW-1133">Transmembrane helix</keyword>
<evidence type="ECO:0000313" key="3">
    <source>
        <dbReference type="Proteomes" id="UP000186096"/>
    </source>
</evidence>
<keyword evidence="1" id="KW-0472">Membrane</keyword>
<name>A0A1N6WAC2_9ACTN</name>
<dbReference type="STRING" id="58117.SAMN05421833_104134"/>
<evidence type="ECO:0000313" key="2">
    <source>
        <dbReference type="EMBL" id="SIQ86998.1"/>
    </source>
</evidence>
<dbReference type="OrthoDB" id="3296472at2"/>
<keyword evidence="1" id="KW-0812">Transmembrane</keyword>
<keyword evidence="3" id="KW-1185">Reference proteome</keyword>
<evidence type="ECO:0000256" key="1">
    <source>
        <dbReference type="SAM" id="Phobius"/>
    </source>
</evidence>
<dbReference type="RefSeq" id="WP_076433920.1">
    <property type="nucleotide sequence ID" value="NZ_FTNI01000004.1"/>
</dbReference>
<gene>
    <name evidence="2" type="ORF">SAMN05421833_104134</name>
</gene>
<dbReference type="AlphaFoldDB" id="A0A1N6WAC2"/>
<protein>
    <recommendedName>
        <fullName evidence="4">DUF4157 domain-containing protein</fullName>
    </recommendedName>
</protein>
<sequence>MRRSHRVRQVINYVNLSTPLGLLIARIGGARTRRGERGLVYAHGYRIPFPVAGAFTVGNVVLTKHGEGYLTGCLLDHESRHATQYAFCVGLPMLVLYVLASAVSYAVCGHPASWNLFERMAGLDDGGYPRMHPWWRRRGSRSHSA</sequence>
<evidence type="ECO:0008006" key="4">
    <source>
        <dbReference type="Google" id="ProtNLM"/>
    </source>
</evidence>
<organism evidence="2 3">
    <name type="scientific">Microbispora rosea</name>
    <dbReference type="NCBI Taxonomy" id="58117"/>
    <lineage>
        <taxon>Bacteria</taxon>
        <taxon>Bacillati</taxon>
        <taxon>Actinomycetota</taxon>
        <taxon>Actinomycetes</taxon>
        <taxon>Streptosporangiales</taxon>
        <taxon>Streptosporangiaceae</taxon>
        <taxon>Microbispora</taxon>
    </lineage>
</organism>
<dbReference type="EMBL" id="FTNI01000004">
    <property type="protein sequence ID" value="SIQ86998.1"/>
    <property type="molecule type" value="Genomic_DNA"/>
</dbReference>
<feature type="transmembrane region" description="Helical" evidence="1">
    <location>
        <begin position="85"/>
        <end position="107"/>
    </location>
</feature>
<proteinExistence type="predicted"/>
<reference evidence="3" key="1">
    <citation type="submission" date="2017-01" db="EMBL/GenBank/DDBJ databases">
        <authorList>
            <person name="Varghese N."/>
            <person name="Submissions S."/>
        </authorList>
    </citation>
    <scope>NUCLEOTIDE SEQUENCE [LARGE SCALE GENOMIC DNA]</scope>
    <source>
        <strain evidence="3">ATCC 12950</strain>
    </source>
</reference>